<keyword evidence="2" id="KW-1133">Transmembrane helix</keyword>
<organism evidence="3 4">
    <name type="scientific">Kocuria marina subsp. indica</name>
    <dbReference type="NCBI Taxonomy" id="1049583"/>
    <lineage>
        <taxon>Bacteria</taxon>
        <taxon>Bacillati</taxon>
        <taxon>Actinomycetota</taxon>
        <taxon>Actinomycetes</taxon>
        <taxon>Micrococcales</taxon>
        <taxon>Micrococcaceae</taxon>
        <taxon>Kocuria</taxon>
    </lineage>
</organism>
<evidence type="ECO:0000313" key="3">
    <source>
        <dbReference type="EMBL" id="NDO78491.1"/>
    </source>
</evidence>
<comment type="caution">
    <text evidence="3">The sequence shown here is derived from an EMBL/GenBank/DDBJ whole genome shotgun (WGS) entry which is preliminary data.</text>
</comment>
<dbReference type="Pfam" id="PF05661">
    <property type="entry name" value="DUF808"/>
    <property type="match status" value="1"/>
</dbReference>
<dbReference type="AlphaFoldDB" id="A0A6N9R1H2"/>
<keyword evidence="2" id="KW-0812">Transmembrane</keyword>
<accession>A0A6N9R1H2</accession>
<dbReference type="Proteomes" id="UP000471026">
    <property type="component" value="Unassembled WGS sequence"/>
</dbReference>
<feature type="transmembrane region" description="Helical" evidence="2">
    <location>
        <begin position="276"/>
        <end position="301"/>
    </location>
</feature>
<feature type="compositionally biased region" description="Low complexity" evidence="1">
    <location>
        <begin position="339"/>
        <end position="364"/>
    </location>
</feature>
<dbReference type="EMBL" id="WMHZ01000013">
    <property type="protein sequence ID" value="NDO78491.1"/>
    <property type="molecule type" value="Genomic_DNA"/>
</dbReference>
<feature type="region of interest" description="Disordered" evidence="1">
    <location>
        <begin position="313"/>
        <end position="381"/>
    </location>
</feature>
<dbReference type="GO" id="GO:0005886">
    <property type="term" value="C:plasma membrane"/>
    <property type="evidence" value="ECO:0007669"/>
    <property type="project" value="TreeGrafter"/>
</dbReference>
<keyword evidence="2" id="KW-0472">Membrane</keyword>
<feature type="transmembrane region" description="Helical" evidence="2">
    <location>
        <begin position="172"/>
        <end position="193"/>
    </location>
</feature>
<dbReference type="PANTHER" id="PTHR30503">
    <property type="entry name" value="INNER MEMBRANE PROTEIN YEDI"/>
    <property type="match status" value="1"/>
</dbReference>
<evidence type="ECO:0000256" key="1">
    <source>
        <dbReference type="SAM" id="MobiDB-lite"/>
    </source>
</evidence>
<dbReference type="PANTHER" id="PTHR30503:SF3">
    <property type="entry name" value="INNER MEMBRANE PROTEIN YEDI"/>
    <property type="match status" value="1"/>
</dbReference>
<dbReference type="RefSeq" id="WP_162229833.1">
    <property type="nucleotide sequence ID" value="NZ_WMHZ01000013.1"/>
</dbReference>
<feature type="transmembrane region" description="Helical" evidence="2">
    <location>
        <begin position="224"/>
        <end position="249"/>
    </location>
</feature>
<feature type="transmembrane region" description="Helical" evidence="2">
    <location>
        <begin position="76"/>
        <end position="94"/>
    </location>
</feature>
<sequence>MAAGLAALLDDIAALAKLTAASLDDVAGAAGRASAKAAGVVVDDTAVAPRFVQGVNPKRELPIIKKITIGSLRNKLLIILPVALILSQFAPWLLTPLLMLGGTYLCFEGAEKMIEHLSHKDHAPKEPAADRGPEAEKKITSGAIRTDLILSAEIMVIALNEVSHEPFLSRTLILIVVAIVITVLVYGVVALIVKMDDIGLALAQKDSEGAQKFGRGLVKAMPTVLSVISIVGVFAMLWVGGHIILVGMADLGFTPVYDWVHHLGESVHHMAGVGPALAWLVETFCALVLGIVWGSIIVGIVHVLPFGKKHGDDAAHSSDAAGRQSSDDDDAASTHRGDVAAVPGASSSAASSSGAPSPGAPASGNSRADGGSTAVSEPPRS</sequence>
<reference evidence="3 4" key="1">
    <citation type="submission" date="2019-11" db="EMBL/GenBank/DDBJ databases">
        <title>Draft genome sequence of Kocuria indica DP-K7, a methyl red degrading Actinobacterium.</title>
        <authorList>
            <person name="Kumaran S."/>
            <person name="Tischler D."/>
            <person name="Ngo A.C.R."/>
            <person name="Schultes F."/>
        </authorList>
    </citation>
    <scope>NUCLEOTIDE SEQUENCE [LARGE SCALE GENOMIC DNA]</scope>
    <source>
        <strain evidence="3 4">DP-K7</strain>
    </source>
</reference>
<evidence type="ECO:0000313" key="4">
    <source>
        <dbReference type="Proteomes" id="UP000471026"/>
    </source>
</evidence>
<proteinExistence type="predicted"/>
<protein>
    <submittedName>
        <fullName evidence="3">DUF808 family protein</fullName>
    </submittedName>
</protein>
<dbReference type="InterPro" id="IPR008526">
    <property type="entry name" value="YedI"/>
</dbReference>
<name>A0A6N9R1H2_9MICC</name>
<gene>
    <name evidence="3" type="ORF">GKZ75_09700</name>
</gene>
<evidence type="ECO:0000256" key="2">
    <source>
        <dbReference type="SAM" id="Phobius"/>
    </source>
</evidence>